<dbReference type="InterPro" id="IPR013087">
    <property type="entry name" value="Znf_C2H2_type"/>
</dbReference>
<keyword evidence="11" id="KW-1185">Reference proteome</keyword>
<feature type="domain" description="C2H2-type" evidence="8">
    <location>
        <begin position="535"/>
        <end position="565"/>
    </location>
</feature>
<feature type="region of interest" description="Disordered" evidence="6">
    <location>
        <begin position="68"/>
        <end position="94"/>
    </location>
</feature>
<comment type="subcellular location">
    <subcellularLocation>
        <location evidence="1">Nucleus</location>
    </subcellularLocation>
</comment>
<evidence type="ECO:0000259" key="9">
    <source>
        <dbReference type="PROSITE" id="PS50174"/>
    </source>
</evidence>
<dbReference type="GO" id="GO:0000398">
    <property type="term" value="P:mRNA splicing, via spliceosome"/>
    <property type="evidence" value="ECO:0007669"/>
    <property type="project" value="TreeGrafter"/>
</dbReference>
<evidence type="ECO:0000256" key="2">
    <source>
        <dbReference type="ARBA" id="ARBA00022884"/>
    </source>
</evidence>
<dbReference type="InterPro" id="IPR000504">
    <property type="entry name" value="RRM_dom"/>
</dbReference>
<dbReference type="Pfam" id="PF00076">
    <property type="entry name" value="RRM_1"/>
    <property type="match status" value="1"/>
</dbReference>
<dbReference type="SUPFAM" id="SSF54928">
    <property type="entry name" value="RNA-binding domain, RBD"/>
    <property type="match status" value="1"/>
</dbReference>
<accession>F8Q6I7</accession>
<dbReference type="InterPro" id="IPR035979">
    <property type="entry name" value="RBD_domain_sf"/>
</dbReference>
<dbReference type="PROSITE" id="PS50157">
    <property type="entry name" value="ZINC_FINGER_C2H2_2"/>
    <property type="match status" value="1"/>
</dbReference>
<dbReference type="AlphaFoldDB" id="F8Q6I7"/>
<dbReference type="OMA" id="AHPYSFQ"/>
<dbReference type="PROSITE" id="PS50102">
    <property type="entry name" value="RRM"/>
    <property type="match status" value="1"/>
</dbReference>
<feature type="domain" description="G-patch" evidence="9">
    <location>
        <begin position="644"/>
        <end position="690"/>
    </location>
</feature>
<reference evidence="11" key="1">
    <citation type="journal article" date="2011" name="Science">
        <title>The plant cell wall-decomposing machinery underlies the functional diversity of forest fungi.</title>
        <authorList>
            <person name="Eastwood D.C."/>
            <person name="Floudas D."/>
            <person name="Binder M."/>
            <person name="Majcherczyk A."/>
            <person name="Schneider P."/>
            <person name="Aerts A."/>
            <person name="Asiegbu F.O."/>
            <person name="Baker S.E."/>
            <person name="Barry K."/>
            <person name="Bendiksby M."/>
            <person name="Blumentritt M."/>
            <person name="Coutinho P.M."/>
            <person name="Cullen D."/>
            <person name="de Vries R.P."/>
            <person name="Gathman A."/>
            <person name="Goodell B."/>
            <person name="Henrissat B."/>
            <person name="Ihrmark K."/>
            <person name="Kauserud H."/>
            <person name="Kohler A."/>
            <person name="LaButti K."/>
            <person name="Lapidus A."/>
            <person name="Lavin J.L."/>
            <person name="Lee Y.-H."/>
            <person name="Lindquist E."/>
            <person name="Lilly W."/>
            <person name="Lucas S."/>
            <person name="Morin E."/>
            <person name="Murat C."/>
            <person name="Oguiza J.A."/>
            <person name="Park J."/>
            <person name="Pisabarro A.G."/>
            <person name="Riley R."/>
            <person name="Rosling A."/>
            <person name="Salamov A."/>
            <person name="Schmidt O."/>
            <person name="Schmutz J."/>
            <person name="Skrede I."/>
            <person name="Stenlid J."/>
            <person name="Wiebenga A."/>
            <person name="Xie X."/>
            <person name="Kuees U."/>
            <person name="Hibbett D.S."/>
            <person name="Hoffmeister D."/>
            <person name="Hoegberg N."/>
            <person name="Martin F."/>
            <person name="Grigoriev I.V."/>
            <person name="Watkinson S.C."/>
        </authorList>
    </citation>
    <scope>NUCLEOTIDE SEQUENCE [LARGE SCALE GENOMIC DNA]</scope>
    <source>
        <strain evidence="11">strain S7.3</strain>
    </source>
</reference>
<evidence type="ECO:0000259" key="7">
    <source>
        <dbReference type="PROSITE" id="PS50102"/>
    </source>
</evidence>
<dbReference type="InterPro" id="IPR000467">
    <property type="entry name" value="G_patch_dom"/>
</dbReference>
<dbReference type="GO" id="GO:0005634">
    <property type="term" value="C:nucleus"/>
    <property type="evidence" value="ECO:0007669"/>
    <property type="project" value="UniProtKB-SubCell"/>
</dbReference>
<dbReference type="InterPro" id="IPR012677">
    <property type="entry name" value="Nucleotide-bd_a/b_plait_sf"/>
</dbReference>
<dbReference type="PANTHER" id="PTHR13948">
    <property type="entry name" value="RNA-BINDING PROTEIN"/>
    <property type="match status" value="1"/>
</dbReference>
<dbReference type="EMBL" id="GL945484">
    <property type="protein sequence ID" value="EGN96225.1"/>
    <property type="molecule type" value="Genomic_DNA"/>
</dbReference>
<keyword evidence="3" id="KW-0539">Nucleus</keyword>
<sequence>MSYSRSWDHVAEQWAQDEFRNPGGDRINVRPREDDFYSEGKRRRYDNAEYDHSQIYQEAHYESQNQARSGDFTHNNLPDERSQRNFQNKKRLVPSEPSPHVIFLGLDPDFTESDLRSHLTNNGCSVETVTIIRDRSTGVSKGFGFAQFSSTEHARAFVDPLFPFIQVPPPASHGASSSAAYYKALESGVPHDGRRVKIDYSQSATPHDRSRTRQNMNDGTRDIGNTQAPVLLFRGLDPLSGPQAIAQAMKSSSGIGKDGAKGMKRIILIKDKVTLASFGFTFVEFVDIQSASAVLAATMSPQIHPSGFRISDRPVAASFAHPYSFQLVADHVLRDEAVFSSSLNLGGVEGSWVKYWDETTTVAILEFEVEGPPQVALPMSTKEKKGKKKLKDDAITPAPNALPEASVLPISDKPVTLTFKGVAASKAATSTLVSAPSALGFSSEESGALSPGADEAQLNADAKAAAAKKVAPLIASKKTVNNINKWNQVQEELRDDSEAHPPDNPVGATSPLVAPSTAPAQPQRGEFEFSDTNAMTCLLCARQFKSTDQLKRHNKESDLHKNNLKDATLQELARQKAQVARKTTQSTKVMEQTKYRDRAFERRIMHNQPDVPPPDNDNIPKKRHIEGPPPITPPPVPVVSTQDDNNIGNKLLKMMGWKEGTGLGSSGEGRTEPIQTAIYAQGVGLGASKGKEIGKYADGYSGYVHMVQDAARERFGL</sequence>
<dbReference type="Gene3D" id="3.30.160.60">
    <property type="entry name" value="Classic Zinc Finger"/>
    <property type="match status" value="1"/>
</dbReference>
<dbReference type="SMART" id="SM00360">
    <property type="entry name" value="RRM"/>
    <property type="match status" value="2"/>
</dbReference>
<feature type="domain" description="RRM" evidence="7">
    <location>
        <begin position="99"/>
        <end position="203"/>
    </location>
</feature>
<gene>
    <name evidence="10" type="ORF">SERLA73DRAFT_170630</name>
</gene>
<dbReference type="PANTHER" id="PTHR13948:SF3">
    <property type="entry name" value="FI21118P1"/>
    <property type="match status" value="1"/>
</dbReference>
<dbReference type="Proteomes" id="UP000008063">
    <property type="component" value="Unassembled WGS sequence"/>
</dbReference>
<feature type="region of interest" description="Disordered" evidence="6">
    <location>
        <begin position="18"/>
        <end position="44"/>
    </location>
</feature>
<evidence type="ECO:0000259" key="8">
    <source>
        <dbReference type="PROSITE" id="PS50157"/>
    </source>
</evidence>
<feature type="compositionally biased region" description="Basic and acidic residues" evidence="6">
    <location>
        <begin position="27"/>
        <end position="44"/>
    </location>
</feature>
<dbReference type="PROSITE" id="PS50174">
    <property type="entry name" value="G_PATCH"/>
    <property type="match status" value="1"/>
</dbReference>
<feature type="region of interest" description="Disordered" evidence="6">
    <location>
        <begin position="493"/>
        <end position="524"/>
    </location>
</feature>
<evidence type="ECO:0000256" key="4">
    <source>
        <dbReference type="PROSITE-ProRule" id="PRU00042"/>
    </source>
</evidence>
<evidence type="ECO:0000256" key="3">
    <source>
        <dbReference type="ARBA" id="ARBA00023242"/>
    </source>
</evidence>
<evidence type="ECO:0000256" key="5">
    <source>
        <dbReference type="PROSITE-ProRule" id="PRU00176"/>
    </source>
</evidence>
<dbReference type="Gene3D" id="3.30.70.330">
    <property type="match status" value="2"/>
</dbReference>
<proteinExistence type="predicted"/>
<dbReference type="Pfam" id="PF01585">
    <property type="entry name" value="G-patch"/>
    <property type="match status" value="1"/>
</dbReference>
<feature type="region of interest" description="Disordered" evidence="6">
    <location>
        <begin position="202"/>
        <end position="221"/>
    </location>
</feature>
<keyword evidence="4" id="KW-0479">Metal-binding</keyword>
<protein>
    <recommendedName>
        <fullName evidence="12">G-patch domain-containing protein</fullName>
    </recommendedName>
</protein>
<dbReference type="OrthoDB" id="29523at2759"/>
<dbReference type="HOGENOM" id="CLU_023813_0_0_1"/>
<keyword evidence="2 5" id="KW-0694">RNA-binding</keyword>
<evidence type="ECO:0000313" key="11">
    <source>
        <dbReference type="Proteomes" id="UP000008063"/>
    </source>
</evidence>
<dbReference type="eggNOG" id="KOG0154">
    <property type="taxonomic scope" value="Eukaryota"/>
</dbReference>
<evidence type="ECO:0000256" key="6">
    <source>
        <dbReference type="SAM" id="MobiDB-lite"/>
    </source>
</evidence>
<organism evidence="11">
    <name type="scientific">Serpula lacrymans var. lacrymans (strain S7.3)</name>
    <name type="common">Dry rot fungus</name>
    <dbReference type="NCBI Taxonomy" id="936435"/>
    <lineage>
        <taxon>Eukaryota</taxon>
        <taxon>Fungi</taxon>
        <taxon>Dikarya</taxon>
        <taxon>Basidiomycota</taxon>
        <taxon>Agaricomycotina</taxon>
        <taxon>Agaricomycetes</taxon>
        <taxon>Agaricomycetidae</taxon>
        <taxon>Boletales</taxon>
        <taxon>Coniophorineae</taxon>
        <taxon>Serpulaceae</taxon>
        <taxon>Serpula</taxon>
    </lineage>
</organism>
<dbReference type="SMART" id="SM00443">
    <property type="entry name" value="G_patch"/>
    <property type="match status" value="1"/>
</dbReference>
<keyword evidence="4" id="KW-0863">Zinc-finger</keyword>
<dbReference type="GO" id="GO:0003723">
    <property type="term" value="F:RNA binding"/>
    <property type="evidence" value="ECO:0007669"/>
    <property type="project" value="UniProtKB-UniRule"/>
</dbReference>
<name>F8Q6I7_SERL3</name>
<dbReference type="InParanoid" id="F8Q6I7"/>
<dbReference type="FunCoup" id="F8Q6I7">
    <property type="interactions" value="641"/>
</dbReference>
<dbReference type="STRING" id="936435.F8Q6I7"/>
<evidence type="ECO:0000313" key="10">
    <source>
        <dbReference type="EMBL" id="EGN96225.1"/>
    </source>
</evidence>
<dbReference type="GO" id="GO:0008270">
    <property type="term" value="F:zinc ion binding"/>
    <property type="evidence" value="ECO:0007669"/>
    <property type="project" value="UniProtKB-KW"/>
</dbReference>
<evidence type="ECO:0000256" key="1">
    <source>
        <dbReference type="ARBA" id="ARBA00004123"/>
    </source>
</evidence>
<evidence type="ECO:0008006" key="12">
    <source>
        <dbReference type="Google" id="ProtNLM"/>
    </source>
</evidence>
<keyword evidence="4" id="KW-0862">Zinc</keyword>